<dbReference type="SUPFAM" id="SSF53633">
    <property type="entry name" value="Carbamate kinase-like"/>
    <property type="match status" value="1"/>
</dbReference>
<dbReference type="InterPro" id="IPR037528">
    <property type="entry name" value="ArgB"/>
</dbReference>
<evidence type="ECO:0000313" key="12">
    <source>
        <dbReference type="Proteomes" id="UP000031672"/>
    </source>
</evidence>
<keyword evidence="12" id="KW-1185">Reference proteome</keyword>
<feature type="site" description="Transition state stabilizer" evidence="9">
    <location>
        <position position="12"/>
    </location>
</feature>
<evidence type="ECO:0000256" key="5">
    <source>
        <dbReference type="ARBA" id="ARBA00022741"/>
    </source>
</evidence>
<comment type="function">
    <text evidence="9">Catalyzes the ATP-dependent phosphorylation of N-acetyl-L-glutamate.</text>
</comment>
<evidence type="ECO:0000256" key="9">
    <source>
        <dbReference type="HAMAP-Rule" id="MF_00082"/>
    </source>
</evidence>
<dbReference type="UniPathway" id="UPA00068">
    <property type="reaction ID" value="UER00107"/>
</dbReference>
<comment type="pathway">
    <text evidence="1 9">Amino-acid biosynthesis; L-arginine biosynthesis; N(2)-acetyl-L-ornithine from L-glutamate: step 2/4.</text>
</comment>
<keyword evidence="4 9" id="KW-0808">Transferase</keyword>
<organism evidence="11 12">
    <name type="scientific">Vibrio renipiscarius</name>
    <dbReference type="NCBI Taxonomy" id="1461322"/>
    <lineage>
        <taxon>Bacteria</taxon>
        <taxon>Pseudomonadati</taxon>
        <taxon>Pseudomonadota</taxon>
        <taxon>Gammaproteobacteria</taxon>
        <taxon>Vibrionales</taxon>
        <taxon>Vibrionaceae</taxon>
        <taxon>Vibrio</taxon>
    </lineage>
</organism>
<dbReference type="Proteomes" id="UP000031672">
    <property type="component" value="Unassembled WGS sequence"/>
</dbReference>
<keyword evidence="2 9" id="KW-0055">Arginine biosynthesis</keyword>
<evidence type="ECO:0000313" key="11">
    <source>
        <dbReference type="EMBL" id="KII77724.1"/>
    </source>
</evidence>
<evidence type="ECO:0000256" key="3">
    <source>
        <dbReference type="ARBA" id="ARBA00022605"/>
    </source>
</evidence>
<dbReference type="PIRSF" id="PIRSF000728">
    <property type="entry name" value="NAGK"/>
    <property type="match status" value="1"/>
</dbReference>
<feature type="binding site" evidence="9">
    <location>
        <position position="70"/>
    </location>
    <ligand>
        <name>substrate</name>
    </ligand>
</feature>
<dbReference type="GO" id="GO:0005524">
    <property type="term" value="F:ATP binding"/>
    <property type="evidence" value="ECO:0007669"/>
    <property type="project" value="UniProtKB-UniRule"/>
</dbReference>
<feature type="site" description="Transition state stabilizer" evidence="9">
    <location>
        <position position="221"/>
    </location>
</feature>
<dbReference type="Gene3D" id="3.40.1160.10">
    <property type="entry name" value="Acetylglutamate kinase-like"/>
    <property type="match status" value="1"/>
</dbReference>
<dbReference type="HAMAP" id="MF_00082">
    <property type="entry name" value="ArgB"/>
    <property type="match status" value="1"/>
</dbReference>
<dbReference type="RefSeq" id="WP_040990587.1">
    <property type="nucleotide sequence ID" value="NZ_JTKH01000020.1"/>
</dbReference>
<dbReference type="InterPro" id="IPR001048">
    <property type="entry name" value="Asp/Glu/Uridylate_kinase"/>
</dbReference>
<keyword evidence="5 9" id="KW-0547">Nucleotide-binding</keyword>
<evidence type="ECO:0000259" key="10">
    <source>
        <dbReference type="Pfam" id="PF00696"/>
    </source>
</evidence>
<sequence length="264" mass="27349">MTDNKQTPLVVKLGGAALSCTETLNQLFVAIAHYQAQAQRPIVIVHGGGDLVDELMAKLQLETVKKQGLRVTPYDQIPLIVGALAGTANKQLQGQAINAGLQAVGLCLADGGLCQVVELDPELGAVGKASPGNSMVLQAILAAGALPIISSIGLTQDGQMMNVNADQAAVAVAGALDAELVLLSDVSGVLDGKGQLISNLDEPTANKLIEDQVITDGMIVKVKAALEAANDLGRPIEVATWRYPEKLAELFAGKSIGTQFLPQS</sequence>
<dbReference type="EC" id="2.7.2.8" evidence="9"/>
<evidence type="ECO:0000256" key="2">
    <source>
        <dbReference type="ARBA" id="ARBA00022571"/>
    </source>
</evidence>
<dbReference type="OrthoDB" id="5915023at2"/>
<dbReference type="Pfam" id="PF00696">
    <property type="entry name" value="AA_kinase"/>
    <property type="match status" value="1"/>
</dbReference>
<evidence type="ECO:0000256" key="1">
    <source>
        <dbReference type="ARBA" id="ARBA00004828"/>
    </source>
</evidence>
<dbReference type="PANTHER" id="PTHR23342:SF0">
    <property type="entry name" value="N-ACETYLGLUTAMATE SYNTHASE, MITOCHONDRIAL"/>
    <property type="match status" value="1"/>
</dbReference>
<evidence type="ECO:0000256" key="7">
    <source>
        <dbReference type="ARBA" id="ARBA00022840"/>
    </source>
</evidence>
<name>A0A0C2JUB0_9VIBR</name>
<dbReference type="PANTHER" id="PTHR23342">
    <property type="entry name" value="N-ACETYLGLUTAMATE SYNTHASE"/>
    <property type="match status" value="1"/>
</dbReference>
<feature type="binding site" evidence="9">
    <location>
        <begin position="48"/>
        <end position="49"/>
    </location>
    <ligand>
        <name>substrate</name>
    </ligand>
</feature>
<comment type="subcellular location">
    <subcellularLocation>
        <location evidence="9">Cytoplasm</location>
    </subcellularLocation>
</comment>
<comment type="caution">
    <text evidence="11">The sequence shown here is derived from an EMBL/GenBank/DDBJ whole genome shotgun (WGS) entry which is preliminary data.</text>
</comment>
<keyword evidence="3 9" id="KW-0028">Amino-acid biosynthesis</keyword>
<keyword evidence="6 9" id="KW-0418">Kinase</keyword>
<gene>
    <name evidence="9" type="primary">argB</name>
    <name evidence="11" type="ORF">OJ16_10965</name>
</gene>
<keyword evidence="9" id="KW-0963">Cytoplasm</keyword>
<dbReference type="InterPro" id="IPR036393">
    <property type="entry name" value="AceGlu_kinase-like_sf"/>
</dbReference>
<evidence type="ECO:0000256" key="6">
    <source>
        <dbReference type="ARBA" id="ARBA00022777"/>
    </source>
</evidence>
<feature type="domain" description="Aspartate/glutamate/uridylate kinase" evidence="10">
    <location>
        <begin position="9"/>
        <end position="238"/>
    </location>
</feature>
<dbReference type="GO" id="GO:0003991">
    <property type="term" value="F:acetylglutamate kinase activity"/>
    <property type="evidence" value="ECO:0007669"/>
    <property type="project" value="UniProtKB-UniRule"/>
</dbReference>
<dbReference type="GO" id="GO:0042450">
    <property type="term" value="P:L-arginine biosynthetic process via ornithine"/>
    <property type="evidence" value="ECO:0007669"/>
    <property type="project" value="UniProtKB-UniRule"/>
</dbReference>
<dbReference type="EMBL" id="JTKH01000020">
    <property type="protein sequence ID" value="KII77724.1"/>
    <property type="molecule type" value="Genomic_DNA"/>
</dbReference>
<proteinExistence type="inferred from homology"/>
<feature type="binding site" evidence="9">
    <location>
        <position position="162"/>
    </location>
    <ligand>
        <name>substrate</name>
    </ligand>
</feature>
<dbReference type="InterPro" id="IPR004662">
    <property type="entry name" value="AcgluKinase_fam"/>
</dbReference>
<dbReference type="STRING" id="1461322.OJ16_10965"/>
<comment type="catalytic activity">
    <reaction evidence="8 9">
        <text>N-acetyl-L-glutamate + ATP = N-acetyl-L-glutamyl 5-phosphate + ADP</text>
        <dbReference type="Rhea" id="RHEA:14629"/>
        <dbReference type="ChEBI" id="CHEBI:30616"/>
        <dbReference type="ChEBI" id="CHEBI:44337"/>
        <dbReference type="ChEBI" id="CHEBI:57936"/>
        <dbReference type="ChEBI" id="CHEBI:456216"/>
        <dbReference type="EC" id="2.7.2.8"/>
    </reaction>
</comment>
<protein>
    <recommendedName>
        <fullName evidence="9">Acetylglutamate kinase</fullName>
        <ecNumber evidence="9">2.7.2.8</ecNumber>
    </recommendedName>
    <alternativeName>
        <fullName evidence="9">N-acetyl-L-glutamate 5-phosphotransferase</fullName>
    </alternativeName>
    <alternativeName>
        <fullName evidence="9">NAG kinase</fullName>
        <shortName evidence="9">NAGK</shortName>
    </alternativeName>
</protein>
<comment type="similarity">
    <text evidence="9">Belongs to the acetylglutamate kinase family. ArgB subfamily.</text>
</comment>
<dbReference type="GO" id="GO:0005737">
    <property type="term" value="C:cytoplasm"/>
    <property type="evidence" value="ECO:0007669"/>
    <property type="project" value="UniProtKB-SubCell"/>
</dbReference>
<keyword evidence="7 9" id="KW-0067">ATP-binding</keyword>
<evidence type="ECO:0000256" key="8">
    <source>
        <dbReference type="ARBA" id="ARBA00048141"/>
    </source>
</evidence>
<accession>A0A0C2JUB0</accession>
<dbReference type="AlphaFoldDB" id="A0A0C2JUB0"/>
<evidence type="ECO:0000256" key="4">
    <source>
        <dbReference type="ARBA" id="ARBA00022679"/>
    </source>
</evidence>
<dbReference type="NCBIfam" id="TIGR00761">
    <property type="entry name" value="argB"/>
    <property type="match status" value="1"/>
</dbReference>
<accession>A0A0C2JIB8</accession>
<reference evidence="11 12" key="1">
    <citation type="submission" date="2014-11" db="EMBL/GenBank/DDBJ databases">
        <title>Draft Genome Sequence of Vibrio piscirenalis strains CECT 8603T and CECT 8604, two marine Gammaproteobacterium isolated from cultured gilthead sea bream (Sparus aurata).</title>
        <authorList>
            <person name="Arahal D.R."/>
            <person name="Rodrigo-Torres L."/>
            <person name="Lucena T."/>
            <person name="Pujalte M.J."/>
        </authorList>
    </citation>
    <scope>NUCLEOTIDE SEQUENCE [LARGE SCALE GENOMIC DNA]</scope>
    <source>
        <strain evidence="11 12">DCR 1-4-2</strain>
    </source>
</reference>